<reference evidence="6 7" key="1">
    <citation type="submission" date="2017-08" db="EMBL/GenBank/DDBJ databases">
        <title>Acidophilic green algal genome provides insights into adaptation to an acidic environment.</title>
        <authorList>
            <person name="Hirooka S."/>
            <person name="Hirose Y."/>
            <person name="Kanesaki Y."/>
            <person name="Higuchi S."/>
            <person name="Fujiwara T."/>
            <person name="Onuma R."/>
            <person name="Era A."/>
            <person name="Ohbayashi R."/>
            <person name="Uzuka A."/>
            <person name="Nozaki H."/>
            <person name="Yoshikawa H."/>
            <person name="Miyagishima S.Y."/>
        </authorList>
    </citation>
    <scope>NUCLEOTIDE SEQUENCE [LARGE SCALE GENOMIC DNA]</scope>
    <source>
        <strain evidence="6 7">NIES-2499</strain>
    </source>
</reference>
<dbReference type="PANTHER" id="PTHR43715:SF1">
    <property type="entry name" value="GDP-MANNOSE 4,6 DEHYDRATASE"/>
    <property type="match status" value="1"/>
</dbReference>
<dbReference type="EC" id="4.2.1.47" evidence="3"/>
<dbReference type="EMBL" id="BEGY01000027">
    <property type="protein sequence ID" value="GAX77800.1"/>
    <property type="molecule type" value="Genomic_DNA"/>
</dbReference>
<dbReference type="Proteomes" id="UP000232323">
    <property type="component" value="Unassembled WGS sequence"/>
</dbReference>
<dbReference type="AlphaFoldDB" id="A0A250X4W3"/>
<evidence type="ECO:0000256" key="3">
    <source>
        <dbReference type="ARBA" id="ARBA00011989"/>
    </source>
</evidence>
<dbReference type="GO" id="GO:0008446">
    <property type="term" value="F:GDP-mannose 4,6-dehydratase activity"/>
    <property type="evidence" value="ECO:0007669"/>
    <property type="project" value="UniProtKB-EC"/>
</dbReference>
<evidence type="ECO:0000256" key="4">
    <source>
        <dbReference type="ARBA" id="ARBA00023239"/>
    </source>
</evidence>
<dbReference type="CDD" id="cd05260">
    <property type="entry name" value="GDP_MD_SDR_e"/>
    <property type="match status" value="1"/>
</dbReference>
<evidence type="ECO:0000256" key="2">
    <source>
        <dbReference type="ARBA" id="ARBA00009263"/>
    </source>
</evidence>
<dbReference type="InterPro" id="IPR006368">
    <property type="entry name" value="GDP_Man_deHydtase"/>
</dbReference>
<evidence type="ECO:0000259" key="5">
    <source>
        <dbReference type="Pfam" id="PF16363"/>
    </source>
</evidence>
<organism evidence="6 7">
    <name type="scientific">Chlamydomonas eustigma</name>
    <dbReference type="NCBI Taxonomy" id="1157962"/>
    <lineage>
        <taxon>Eukaryota</taxon>
        <taxon>Viridiplantae</taxon>
        <taxon>Chlorophyta</taxon>
        <taxon>core chlorophytes</taxon>
        <taxon>Chlorophyceae</taxon>
        <taxon>CS clade</taxon>
        <taxon>Chlamydomonadales</taxon>
        <taxon>Chlamydomonadaceae</taxon>
        <taxon>Chlamydomonas</taxon>
    </lineage>
</organism>
<comment type="cofactor">
    <cofactor evidence="1">
        <name>NADP(+)</name>
        <dbReference type="ChEBI" id="CHEBI:58349"/>
    </cofactor>
</comment>
<dbReference type="FunFam" id="3.40.50.720:FF:000924">
    <property type="entry name" value="GDP-mannose 4,6 dehydratase"/>
    <property type="match status" value="1"/>
</dbReference>
<accession>A0A250X4W3</accession>
<dbReference type="Gene3D" id="3.90.25.10">
    <property type="entry name" value="UDP-galactose 4-epimerase, domain 1"/>
    <property type="match status" value="1"/>
</dbReference>
<sequence length="365" mass="40932">MAKVALITGVCGQDGSYLAELLLAKGYLVHGLKRRGSSFNHPRLEHILDPGYPNAENFRLHYSDLIDGTSLANLLKEVMPDEIYNLAAQSHVKVSFELPEYTAMATGMGALNLLEAIKAAGLMDKVRVYQASSSEMFGKVHEVPQKETTPFHPRSPYGAAKVYAYWIFVNYRESYNMFCSNGILFNHESPRRGETFVTRKITMAAARIKLGIQDCLFLGNMDSLRDWGHARDYVHAMWLILQHDKPDDFVIATGKMTSVRDFCQMSFTEMGLPLRFEGEGVNEVCIIASGKRAGQVVVRVSEKYFRPAEVDQLLGDPTKAKTLLGWDPSKLTSVEDLCKDMVNSDFMTAQEELDLKAKRKGRMPA</sequence>
<dbReference type="InterPro" id="IPR036291">
    <property type="entry name" value="NAD(P)-bd_dom_sf"/>
</dbReference>
<proteinExistence type="inferred from homology"/>
<keyword evidence="4" id="KW-0456">Lyase</keyword>
<dbReference type="GO" id="GO:0042351">
    <property type="term" value="P:'de novo' GDP-L-fucose biosynthetic process"/>
    <property type="evidence" value="ECO:0007669"/>
    <property type="project" value="TreeGrafter"/>
</dbReference>
<evidence type="ECO:0000256" key="1">
    <source>
        <dbReference type="ARBA" id="ARBA00001937"/>
    </source>
</evidence>
<name>A0A250X4W3_9CHLO</name>
<dbReference type="STRING" id="1157962.A0A250X4W3"/>
<comment type="similarity">
    <text evidence="2">Belongs to the NAD(P)-dependent epimerase/dehydratase family. GDP-mannose 4,6-dehydratase subfamily.</text>
</comment>
<feature type="domain" description="NAD(P)-binding" evidence="5">
    <location>
        <begin position="6"/>
        <end position="341"/>
    </location>
</feature>
<evidence type="ECO:0000313" key="7">
    <source>
        <dbReference type="Proteomes" id="UP000232323"/>
    </source>
</evidence>
<gene>
    <name evidence="6" type="ORF">CEUSTIGMA_g5243.t1</name>
</gene>
<keyword evidence="7" id="KW-1185">Reference proteome</keyword>
<evidence type="ECO:0000313" key="6">
    <source>
        <dbReference type="EMBL" id="GAX77800.1"/>
    </source>
</evidence>
<dbReference type="SUPFAM" id="SSF51735">
    <property type="entry name" value="NAD(P)-binding Rossmann-fold domains"/>
    <property type="match status" value="1"/>
</dbReference>
<dbReference type="OrthoDB" id="10253554at2759"/>
<dbReference type="InterPro" id="IPR016040">
    <property type="entry name" value="NAD(P)-bd_dom"/>
</dbReference>
<comment type="caution">
    <text evidence="6">The sequence shown here is derived from an EMBL/GenBank/DDBJ whole genome shotgun (WGS) entry which is preliminary data.</text>
</comment>
<dbReference type="Gene3D" id="3.40.50.720">
    <property type="entry name" value="NAD(P)-binding Rossmann-like Domain"/>
    <property type="match status" value="1"/>
</dbReference>
<dbReference type="NCBIfam" id="TIGR01472">
    <property type="entry name" value="gmd"/>
    <property type="match status" value="1"/>
</dbReference>
<dbReference type="HAMAP" id="MF_00955">
    <property type="entry name" value="GDP_Man_dehydratase"/>
    <property type="match status" value="1"/>
</dbReference>
<dbReference type="PANTHER" id="PTHR43715">
    <property type="entry name" value="GDP-MANNOSE 4,6-DEHYDRATASE"/>
    <property type="match status" value="1"/>
</dbReference>
<dbReference type="Pfam" id="PF16363">
    <property type="entry name" value="GDP_Man_Dehyd"/>
    <property type="match status" value="1"/>
</dbReference>
<protein>
    <recommendedName>
        <fullName evidence="3">GDP-mannose 4,6-dehydratase</fullName>
        <ecNumber evidence="3">4.2.1.47</ecNumber>
    </recommendedName>
</protein>